<dbReference type="AlphaFoldDB" id="A0A0B0P4V2"/>
<proteinExistence type="predicted"/>
<accession>A0A0B0P4V2</accession>
<keyword evidence="2" id="KW-1185">Reference proteome</keyword>
<dbReference type="EMBL" id="KN414314">
    <property type="protein sequence ID" value="KHG19917.1"/>
    <property type="molecule type" value="Genomic_DNA"/>
</dbReference>
<reference evidence="2" key="1">
    <citation type="submission" date="2014-09" db="EMBL/GenBank/DDBJ databases">
        <authorList>
            <person name="Mudge J."/>
            <person name="Ramaraj T."/>
            <person name="Lindquist I.E."/>
            <person name="Bharti A.K."/>
            <person name="Sundararajan A."/>
            <person name="Cameron C.T."/>
            <person name="Woodward J.E."/>
            <person name="May G.D."/>
            <person name="Brubaker C."/>
            <person name="Broadhvest J."/>
            <person name="Wilkins T.A."/>
        </authorList>
    </citation>
    <scope>NUCLEOTIDE SEQUENCE</scope>
    <source>
        <strain evidence="2">cv. AKA8401</strain>
    </source>
</reference>
<dbReference type="Proteomes" id="UP000032142">
    <property type="component" value="Unassembled WGS sequence"/>
</dbReference>
<gene>
    <name evidence="1" type="ORF">F383_00493</name>
</gene>
<evidence type="ECO:0000313" key="1">
    <source>
        <dbReference type="EMBL" id="KHG19917.1"/>
    </source>
</evidence>
<evidence type="ECO:0000313" key="2">
    <source>
        <dbReference type="Proteomes" id="UP000032142"/>
    </source>
</evidence>
<organism evidence="1 2">
    <name type="scientific">Gossypium arboreum</name>
    <name type="common">Tree cotton</name>
    <name type="synonym">Gossypium nanking</name>
    <dbReference type="NCBI Taxonomy" id="29729"/>
    <lineage>
        <taxon>Eukaryota</taxon>
        <taxon>Viridiplantae</taxon>
        <taxon>Streptophyta</taxon>
        <taxon>Embryophyta</taxon>
        <taxon>Tracheophyta</taxon>
        <taxon>Spermatophyta</taxon>
        <taxon>Magnoliopsida</taxon>
        <taxon>eudicotyledons</taxon>
        <taxon>Gunneridae</taxon>
        <taxon>Pentapetalae</taxon>
        <taxon>rosids</taxon>
        <taxon>malvids</taxon>
        <taxon>Malvales</taxon>
        <taxon>Malvaceae</taxon>
        <taxon>Malvoideae</taxon>
        <taxon>Gossypium</taxon>
    </lineage>
</organism>
<sequence length="52" mass="6116">MPWSYLHITFRNPCHDICILDIPKVHTGPSDVITRSNRTRNIVSKYIHIRLS</sequence>
<name>A0A0B0P4V2_GOSAR</name>
<protein>
    <submittedName>
        <fullName evidence="1">Uncharacterized protein</fullName>
    </submittedName>
</protein>